<proteinExistence type="predicted"/>
<evidence type="ECO:0000313" key="1">
    <source>
        <dbReference type="EMBL" id="ELK26727.1"/>
    </source>
</evidence>
<dbReference type="EMBL" id="KB110890">
    <property type="protein sequence ID" value="ELK26727.1"/>
    <property type="molecule type" value="Genomic_DNA"/>
</dbReference>
<dbReference type="AlphaFoldDB" id="L5LKF6"/>
<keyword evidence="2" id="KW-1185">Reference proteome</keyword>
<dbReference type="Proteomes" id="UP000010556">
    <property type="component" value="Unassembled WGS sequence"/>
</dbReference>
<dbReference type="eggNOG" id="KOG2570">
    <property type="taxonomic scope" value="Eukaryota"/>
</dbReference>
<protein>
    <submittedName>
        <fullName evidence="1">SWI/SNF-related matrix-associated actin-dependent regulator of chromatin subfamily D member 2</fullName>
    </submittedName>
</protein>
<accession>L5LKF6</accession>
<organism evidence="1 2">
    <name type="scientific">Myotis davidii</name>
    <name type="common">David's myotis</name>
    <dbReference type="NCBI Taxonomy" id="225400"/>
    <lineage>
        <taxon>Eukaryota</taxon>
        <taxon>Metazoa</taxon>
        <taxon>Chordata</taxon>
        <taxon>Craniata</taxon>
        <taxon>Vertebrata</taxon>
        <taxon>Euteleostomi</taxon>
        <taxon>Mammalia</taxon>
        <taxon>Eutheria</taxon>
        <taxon>Laurasiatheria</taxon>
        <taxon>Chiroptera</taxon>
        <taxon>Yangochiroptera</taxon>
        <taxon>Vespertilionidae</taxon>
        <taxon>Myotis</taxon>
    </lineage>
</organism>
<sequence length="128" mass="14947">MSSIQTGHFPFAIARCLFAIARFKSVIKTLTLKLRKIHETIESINQLKTQRDFMLSFSTDPQDFTQEWLRSQRRDLRIITDVIGNPEEERGAAFHHQPWAQEAVGRHIFAKVQQRKQELERVLGICLT</sequence>
<evidence type="ECO:0000313" key="2">
    <source>
        <dbReference type="Proteomes" id="UP000010556"/>
    </source>
</evidence>
<gene>
    <name evidence="1" type="ORF">MDA_GLEAN10023985</name>
</gene>
<name>L5LKF6_MYODS</name>
<reference evidence="2" key="1">
    <citation type="journal article" date="2013" name="Science">
        <title>Comparative analysis of bat genomes provides insight into the evolution of flight and immunity.</title>
        <authorList>
            <person name="Zhang G."/>
            <person name="Cowled C."/>
            <person name="Shi Z."/>
            <person name="Huang Z."/>
            <person name="Bishop-Lilly K.A."/>
            <person name="Fang X."/>
            <person name="Wynne J.W."/>
            <person name="Xiong Z."/>
            <person name="Baker M.L."/>
            <person name="Zhao W."/>
            <person name="Tachedjian M."/>
            <person name="Zhu Y."/>
            <person name="Zhou P."/>
            <person name="Jiang X."/>
            <person name="Ng J."/>
            <person name="Yang L."/>
            <person name="Wu L."/>
            <person name="Xiao J."/>
            <person name="Feng Y."/>
            <person name="Chen Y."/>
            <person name="Sun X."/>
            <person name="Zhang Y."/>
            <person name="Marsh G.A."/>
            <person name="Crameri G."/>
            <person name="Broder C.C."/>
            <person name="Frey K.G."/>
            <person name="Wang L.F."/>
            <person name="Wang J."/>
        </authorList>
    </citation>
    <scope>NUCLEOTIDE SEQUENCE [LARGE SCALE GENOMIC DNA]</scope>
</reference>